<keyword evidence="4" id="KW-0969">Cilium</keyword>
<keyword evidence="4" id="KW-0282">Flagellum</keyword>
<dbReference type="PROSITE" id="PS00018">
    <property type="entry name" value="EF_HAND_1"/>
    <property type="match status" value="1"/>
</dbReference>
<evidence type="ECO:0000313" key="4">
    <source>
        <dbReference type="EMBL" id="MBB3047554.1"/>
    </source>
</evidence>
<proteinExistence type="predicted"/>
<feature type="compositionally biased region" description="Basic and acidic residues" evidence="1">
    <location>
        <begin position="78"/>
        <end position="87"/>
    </location>
</feature>
<reference evidence="4 5" key="1">
    <citation type="submission" date="2020-08" db="EMBL/GenBank/DDBJ databases">
        <title>Genomic Encyclopedia of Type Strains, Phase III (KMG-III): the genomes of soil and plant-associated and newly described type strains.</title>
        <authorList>
            <person name="Whitman W."/>
        </authorList>
    </citation>
    <scope>NUCLEOTIDE SEQUENCE [LARGE SCALE GENOMIC DNA]</scope>
    <source>
        <strain evidence="4 5">CECT 8654</strain>
    </source>
</reference>
<dbReference type="InterPro" id="IPR011992">
    <property type="entry name" value="EF-hand-dom_pair"/>
</dbReference>
<evidence type="ECO:0000313" key="5">
    <source>
        <dbReference type="Proteomes" id="UP000537130"/>
    </source>
</evidence>
<gene>
    <name evidence="4" type="ORF">FHR99_001820</name>
</gene>
<feature type="signal peptide" evidence="2">
    <location>
        <begin position="1"/>
        <end position="23"/>
    </location>
</feature>
<feature type="region of interest" description="Disordered" evidence="1">
    <location>
        <begin position="78"/>
        <end position="98"/>
    </location>
</feature>
<dbReference type="GO" id="GO:0005509">
    <property type="term" value="F:calcium ion binding"/>
    <property type="evidence" value="ECO:0007669"/>
    <property type="project" value="InterPro"/>
</dbReference>
<dbReference type="EMBL" id="JACHWY010000002">
    <property type="protein sequence ID" value="MBB3047554.1"/>
    <property type="molecule type" value="Genomic_DNA"/>
</dbReference>
<accession>A0A7W4Z5J4</accession>
<name>A0A7W4Z5J4_9GAMM</name>
<feature type="domain" description="EF-hand" evidence="3">
    <location>
        <begin position="74"/>
        <end position="93"/>
    </location>
</feature>
<keyword evidence="2" id="KW-0732">Signal</keyword>
<evidence type="ECO:0000259" key="3">
    <source>
        <dbReference type="Pfam" id="PF13202"/>
    </source>
</evidence>
<organism evidence="4 5">
    <name type="scientific">Litorivivens lipolytica</name>
    <dbReference type="NCBI Taxonomy" id="1524264"/>
    <lineage>
        <taxon>Bacteria</taxon>
        <taxon>Pseudomonadati</taxon>
        <taxon>Pseudomonadota</taxon>
        <taxon>Gammaproteobacteria</taxon>
        <taxon>Litorivivens</taxon>
    </lineage>
</organism>
<dbReference type="RefSeq" id="WP_183410328.1">
    <property type="nucleotide sequence ID" value="NZ_JACHWY010000002.1"/>
</dbReference>
<keyword evidence="5" id="KW-1185">Reference proteome</keyword>
<comment type="caution">
    <text evidence="4">The sequence shown here is derived from an EMBL/GenBank/DDBJ whole genome shotgun (WGS) entry which is preliminary data.</text>
</comment>
<sequence length="98" mass="10467">MKTKTVIATIAPFLLVGAMGATAGLFDKGEDAKKDESQQPAGQNAGMFNALDANRDQLISPQEAESSADVAMSFGELDKNTDGHLSADEFNEFETIQR</sequence>
<dbReference type="Pfam" id="PF13202">
    <property type="entry name" value="EF-hand_5"/>
    <property type="match status" value="1"/>
</dbReference>
<protein>
    <submittedName>
        <fullName evidence="4">Flagellar basal body-associated protein FliL</fullName>
    </submittedName>
</protein>
<dbReference type="InterPro" id="IPR018247">
    <property type="entry name" value="EF_Hand_1_Ca_BS"/>
</dbReference>
<dbReference type="Gene3D" id="1.10.238.10">
    <property type="entry name" value="EF-hand"/>
    <property type="match status" value="1"/>
</dbReference>
<evidence type="ECO:0000256" key="2">
    <source>
        <dbReference type="SAM" id="SignalP"/>
    </source>
</evidence>
<feature type="chain" id="PRO_5030709273" evidence="2">
    <location>
        <begin position="24"/>
        <end position="98"/>
    </location>
</feature>
<evidence type="ECO:0000256" key="1">
    <source>
        <dbReference type="SAM" id="MobiDB-lite"/>
    </source>
</evidence>
<dbReference type="InterPro" id="IPR002048">
    <property type="entry name" value="EF_hand_dom"/>
</dbReference>
<dbReference type="Proteomes" id="UP000537130">
    <property type="component" value="Unassembled WGS sequence"/>
</dbReference>
<dbReference type="SUPFAM" id="SSF47473">
    <property type="entry name" value="EF-hand"/>
    <property type="match status" value="1"/>
</dbReference>
<dbReference type="AlphaFoldDB" id="A0A7W4Z5J4"/>
<keyword evidence="4" id="KW-0966">Cell projection</keyword>